<name>A0A8B6GM79_MYTGA</name>
<comment type="caution">
    <text evidence="3">The sequence shown here is derived from an EMBL/GenBank/DDBJ whole genome shotgun (WGS) entry which is preliminary data.</text>
</comment>
<feature type="domain" description="COR" evidence="2">
    <location>
        <begin position="124"/>
        <end position="253"/>
    </location>
</feature>
<sequence length="439" mass="52017">MECNDDLDLNPPVIIVGTGIDKIPLNGREERKTNFLKHLNSAMSKQEKRRHFRQPHFLSNKYPSDNKQEFEELRTDIFRKAKALSNWEENLPIRWIVLEKEMYRKQTETTILFSEAEGEKPRCKNKKVILYTEAQCLATECSFPDVQKEMSELDSFLKYEHEIGNIIFFKEVREYIVLDPEWLVDVFRCFVSHHYNGEALGMPEWAVLDETGKLEDVLIEKLLKKVPSLILTKHKQYLLKLMEEFGIIVKPKNEDYRNDIYMPCMIKPRPFQEILRNVDDESKHWKKSSWFSLVFNFLPPSYFNHILVSFVKNQQLFHNKNDSNLSIYRNIGIFQLNDTGSEILIICLSKNLIAMQVRQSKSDDVCYSYVKDQLINLVDLIKQRYRINVTYEIRFKFPGGSLSDNVGISYDEAMEKSEYRCTDHNKMHLCKDVYRSWLK</sequence>
<keyword evidence="4" id="KW-1185">Reference proteome</keyword>
<evidence type="ECO:0000313" key="3">
    <source>
        <dbReference type="EMBL" id="VDI66333.1"/>
    </source>
</evidence>
<accession>A0A8B6GM79</accession>
<organism evidence="3 4">
    <name type="scientific">Mytilus galloprovincialis</name>
    <name type="common">Mediterranean mussel</name>
    <dbReference type="NCBI Taxonomy" id="29158"/>
    <lineage>
        <taxon>Eukaryota</taxon>
        <taxon>Metazoa</taxon>
        <taxon>Spiralia</taxon>
        <taxon>Lophotrochozoa</taxon>
        <taxon>Mollusca</taxon>
        <taxon>Bivalvia</taxon>
        <taxon>Autobranchia</taxon>
        <taxon>Pteriomorphia</taxon>
        <taxon>Mytilida</taxon>
        <taxon>Mytiloidea</taxon>
        <taxon>Mytilidae</taxon>
        <taxon>Mytilinae</taxon>
        <taxon>Mytilus</taxon>
    </lineage>
</organism>
<dbReference type="OrthoDB" id="6078042at2759"/>
<dbReference type="EMBL" id="UYJE01008706">
    <property type="protein sequence ID" value="VDI66333.1"/>
    <property type="molecule type" value="Genomic_DNA"/>
</dbReference>
<proteinExistence type="predicted"/>
<evidence type="ECO:0000256" key="1">
    <source>
        <dbReference type="ARBA" id="ARBA00022737"/>
    </source>
</evidence>
<reference evidence="3" key="1">
    <citation type="submission" date="2018-11" db="EMBL/GenBank/DDBJ databases">
        <authorList>
            <person name="Alioto T."/>
            <person name="Alioto T."/>
        </authorList>
    </citation>
    <scope>NUCLEOTIDE SEQUENCE</scope>
</reference>
<gene>
    <name evidence="3" type="ORF">MGAL_10B061257</name>
</gene>
<evidence type="ECO:0000259" key="2">
    <source>
        <dbReference type="Pfam" id="PF16095"/>
    </source>
</evidence>
<feature type="non-terminal residue" evidence="3">
    <location>
        <position position="439"/>
    </location>
</feature>
<evidence type="ECO:0000313" key="4">
    <source>
        <dbReference type="Proteomes" id="UP000596742"/>
    </source>
</evidence>
<keyword evidence="1" id="KW-0677">Repeat</keyword>
<protein>
    <recommendedName>
        <fullName evidence="2">COR domain-containing protein</fullName>
    </recommendedName>
</protein>
<dbReference type="AlphaFoldDB" id="A0A8B6GM79"/>
<dbReference type="Pfam" id="PF16095">
    <property type="entry name" value="COR-A"/>
    <property type="match status" value="1"/>
</dbReference>
<dbReference type="InterPro" id="IPR032171">
    <property type="entry name" value="COR-A"/>
</dbReference>
<dbReference type="Proteomes" id="UP000596742">
    <property type="component" value="Unassembled WGS sequence"/>
</dbReference>